<protein>
    <submittedName>
        <fullName evidence="2">AKAP7 2'5' RNA ligase-like domain-containing protein</fullName>
    </submittedName>
</protein>
<dbReference type="GO" id="GO:0006355">
    <property type="term" value="P:regulation of DNA-templated transcription"/>
    <property type="evidence" value="ECO:0007669"/>
    <property type="project" value="TreeGrafter"/>
</dbReference>
<accession>A0AAD4NFB3</accession>
<dbReference type="PANTHER" id="PTHR13360:SF1">
    <property type="entry name" value="ACTIVATING SIGNAL COINTEGRATOR 1 COMPLEX SUBUNIT 1"/>
    <property type="match status" value="1"/>
</dbReference>
<dbReference type="InterPro" id="IPR004088">
    <property type="entry name" value="KH_dom_type_1"/>
</dbReference>
<sequence>MDPLNVEVYQVESESYRRNVPFEKVNQISQQGHSDFTKLDNEELSDYAEEGCDEKVSVPKESTNDEHEVQQTPVLYQEVIKDDNHRKMQKFEATTASTSSIDSQGSNADYEDEEMEKVQSVVEETISTIASPVAFDEKRKIYQTKLTVAKSLIGWVLGPRGSVKQKLEKSLNCRLFIDKRKGCVEVSAETVEIIQKSQIQIEKLLSDGKRKSMPTHFVSIEISDDILKKKYAELVDLICCSEDISEQCKEKTLFRPVEKLHLTVSVLKLFTQDDEEAVKKCIKEAFEQNVRELLNGDFKIRVDFDGFDCFDKDPTKARVVYAKISSEK</sequence>
<dbReference type="GO" id="GO:0006307">
    <property type="term" value="P:DNA alkylation repair"/>
    <property type="evidence" value="ECO:0007669"/>
    <property type="project" value="InterPro"/>
</dbReference>
<dbReference type="PANTHER" id="PTHR13360">
    <property type="entry name" value="ACTIVATING SIGNAL COINTEGRATOR 1 COMPLEX SUBUNIT 1"/>
    <property type="match status" value="1"/>
</dbReference>
<dbReference type="Gene3D" id="3.30.1370.10">
    <property type="entry name" value="K Homology domain, type 1"/>
    <property type="match status" value="1"/>
</dbReference>
<evidence type="ECO:0000313" key="3">
    <source>
        <dbReference type="Proteomes" id="UP001201812"/>
    </source>
</evidence>
<dbReference type="InterPro" id="IPR019510">
    <property type="entry name" value="AKAP7-like_phosphoesterase"/>
</dbReference>
<comment type="caution">
    <text evidence="2">The sequence shown here is derived from an EMBL/GenBank/DDBJ whole genome shotgun (WGS) entry which is preliminary data.</text>
</comment>
<dbReference type="Pfam" id="PF00013">
    <property type="entry name" value="KH_1"/>
    <property type="match status" value="1"/>
</dbReference>
<feature type="domain" description="K Homology" evidence="1">
    <location>
        <begin position="140"/>
        <end position="206"/>
    </location>
</feature>
<dbReference type="Gene3D" id="3.90.1140.10">
    <property type="entry name" value="Cyclic phosphodiesterase"/>
    <property type="match status" value="1"/>
</dbReference>
<organism evidence="2 3">
    <name type="scientific">Ditylenchus destructor</name>
    <dbReference type="NCBI Taxonomy" id="166010"/>
    <lineage>
        <taxon>Eukaryota</taxon>
        <taxon>Metazoa</taxon>
        <taxon>Ecdysozoa</taxon>
        <taxon>Nematoda</taxon>
        <taxon>Chromadorea</taxon>
        <taxon>Rhabditida</taxon>
        <taxon>Tylenchina</taxon>
        <taxon>Tylenchomorpha</taxon>
        <taxon>Sphaerularioidea</taxon>
        <taxon>Anguinidae</taxon>
        <taxon>Anguininae</taxon>
        <taxon>Ditylenchus</taxon>
    </lineage>
</organism>
<dbReference type="InterPro" id="IPR004087">
    <property type="entry name" value="KH_dom"/>
</dbReference>
<dbReference type="GO" id="GO:0003723">
    <property type="term" value="F:RNA binding"/>
    <property type="evidence" value="ECO:0007669"/>
    <property type="project" value="InterPro"/>
</dbReference>
<dbReference type="InterPro" id="IPR009210">
    <property type="entry name" value="ASCC1"/>
</dbReference>
<proteinExistence type="predicted"/>
<name>A0AAD4NFB3_9BILA</name>
<keyword evidence="3" id="KW-1185">Reference proteome</keyword>
<dbReference type="AlphaFoldDB" id="A0AAD4NFB3"/>
<dbReference type="SUPFAM" id="SSF54791">
    <property type="entry name" value="Eukaryotic type KH-domain (KH-domain type I)"/>
    <property type="match status" value="1"/>
</dbReference>
<dbReference type="Proteomes" id="UP001201812">
    <property type="component" value="Unassembled WGS sequence"/>
</dbReference>
<dbReference type="GO" id="GO:0016874">
    <property type="term" value="F:ligase activity"/>
    <property type="evidence" value="ECO:0007669"/>
    <property type="project" value="UniProtKB-KW"/>
</dbReference>
<evidence type="ECO:0000313" key="2">
    <source>
        <dbReference type="EMBL" id="KAI1728471.1"/>
    </source>
</evidence>
<gene>
    <name evidence="2" type="ORF">DdX_00656</name>
</gene>
<evidence type="ECO:0000259" key="1">
    <source>
        <dbReference type="SMART" id="SM00322"/>
    </source>
</evidence>
<reference evidence="2" key="1">
    <citation type="submission" date="2022-01" db="EMBL/GenBank/DDBJ databases">
        <title>Genome Sequence Resource for Two Populations of Ditylenchus destructor, the Migratory Endoparasitic Phytonematode.</title>
        <authorList>
            <person name="Zhang H."/>
            <person name="Lin R."/>
            <person name="Xie B."/>
        </authorList>
    </citation>
    <scope>NUCLEOTIDE SEQUENCE</scope>
    <source>
        <strain evidence="2">BazhouSP</strain>
    </source>
</reference>
<dbReference type="CDD" id="cd00105">
    <property type="entry name" value="KH-I"/>
    <property type="match status" value="1"/>
</dbReference>
<dbReference type="Pfam" id="PF10469">
    <property type="entry name" value="AKAP7_NLS"/>
    <property type="match status" value="1"/>
</dbReference>
<keyword evidence="2" id="KW-0436">Ligase</keyword>
<dbReference type="SMART" id="SM00322">
    <property type="entry name" value="KH"/>
    <property type="match status" value="1"/>
</dbReference>
<dbReference type="InterPro" id="IPR036612">
    <property type="entry name" value="KH_dom_type_1_sf"/>
</dbReference>
<dbReference type="GO" id="GO:0005634">
    <property type="term" value="C:nucleus"/>
    <property type="evidence" value="ECO:0007669"/>
    <property type="project" value="TreeGrafter"/>
</dbReference>
<dbReference type="EMBL" id="JAKKPZ010000001">
    <property type="protein sequence ID" value="KAI1728471.1"/>
    <property type="molecule type" value="Genomic_DNA"/>
</dbReference>